<sequence length="173" mass="20050">MCLEPLDLSQVRDAAYGPIYFEGKRPVALFIGVLFILIGAPAVRILWGSWRHEWITFFVALAWVLPLCRLISMWRPVLNRFSLTITESGIIDCSSYGFKRYIPWSVIRGFAASQQFVHFAVDRQPPEYRSLPWTVRASLFNRKVIVAKHLNYPSPFLAMILSREKDFSLVRQL</sequence>
<keyword evidence="3" id="KW-1185">Reference proteome</keyword>
<keyword evidence="1" id="KW-1133">Transmembrane helix</keyword>
<organism evidence="2 3">
    <name type="scientific">Actinomyces naeslundii</name>
    <dbReference type="NCBI Taxonomy" id="1655"/>
    <lineage>
        <taxon>Bacteria</taxon>
        <taxon>Bacillati</taxon>
        <taxon>Actinomycetota</taxon>
        <taxon>Actinomycetes</taxon>
        <taxon>Actinomycetales</taxon>
        <taxon>Actinomycetaceae</taxon>
        <taxon>Actinomyces</taxon>
    </lineage>
</organism>
<dbReference type="Proteomes" id="UP000186781">
    <property type="component" value="Unassembled WGS sequence"/>
</dbReference>
<reference evidence="2 3" key="1">
    <citation type="submission" date="2016-12" db="EMBL/GenBank/DDBJ databases">
        <title>Genomic comparison of strains in the 'Actinomyces naeslundii' group.</title>
        <authorList>
            <person name="Mughal S.R."/>
            <person name="Do T."/>
            <person name="Gilbert S.C."/>
            <person name="Witherden E.A."/>
            <person name="Didelot X."/>
            <person name="Beighton D."/>
        </authorList>
    </citation>
    <scope>NUCLEOTIDE SEQUENCE [LARGE SCALE GENOMIC DNA]</scope>
    <source>
        <strain evidence="2 3">WE6B-3</strain>
    </source>
</reference>
<evidence type="ECO:0000313" key="3">
    <source>
        <dbReference type="Proteomes" id="UP000186781"/>
    </source>
</evidence>
<evidence type="ECO:0000313" key="2">
    <source>
        <dbReference type="EMBL" id="OLO86158.1"/>
    </source>
</evidence>
<accession>A0ABX3F207</accession>
<dbReference type="EMBL" id="MSKX01000004">
    <property type="protein sequence ID" value="OLO86158.1"/>
    <property type="molecule type" value="Genomic_DNA"/>
</dbReference>
<protein>
    <recommendedName>
        <fullName evidence="4">PH domain-containing protein</fullName>
    </recommendedName>
</protein>
<evidence type="ECO:0008006" key="4">
    <source>
        <dbReference type="Google" id="ProtNLM"/>
    </source>
</evidence>
<name>A0ABX3F207_ACTNA</name>
<gene>
    <name evidence="2" type="ORF">BKH13_01170</name>
</gene>
<evidence type="ECO:0000256" key="1">
    <source>
        <dbReference type="SAM" id="Phobius"/>
    </source>
</evidence>
<feature type="transmembrane region" description="Helical" evidence="1">
    <location>
        <begin position="54"/>
        <end position="74"/>
    </location>
</feature>
<comment type="caution">
    <text evidence="2">The sequence shown here is derived from an EMBL/GenBank/DDBJ whole genome shotgun (WGS) entry which is preliminary data.</text>
</comment>
<proteinExistence type="predicted"/>
<keyword evidence="1" id="KW-0812">Transmembrane</keyword>
<keyword evidence="1" id="KW-0472">Membrane</keyword>
<feature type="transmembrane region" description="Helical" evidence="1">
    <location>
        <begin position="27"/>
        <end position="47"/>
    </location>
</feature>